<reference evidence="2" key="1">
    <citation type="journal article" date="2020" name="Stud. Mycol.">
        <title>101 Dothideomycetes genomes: a test case for predicting lifestyles and emergence of pathogens.</title>
        <authorList>
            <person name="Haridas S."/>
            <person name="Albert R."/>
            <person name="Binder M."/>
            <person name="Bloem J."/>
            <person name="Labutti K."/>
            <person name="Salamov A."/>
            <person name="Andreopoulos B."/>
            <person name="Baker S."/>
            <person name="Barry K."/>
            <person name="Bills G."/>
            <person name="Bluhm B."/>
            <person name="Cannon C."/>
            <person name="Castanera R."/>
            <person name="Culley D."/>
            <person name="Daum C."/>
            <person name="Ezra D."/>
            <person name="Gonzalez J."/>
            <person name="Henrissat B."/>
            <person name="Kuo A."/>
            <person name="Liang C."/>
            <person name="Lipzen A."/>
            <person name="Lutzoni F."/>
            <person name="Magnuson J."/>
            <person name="Mondo S."/>
            <person name="Nolan M."/>
            <person name="Ohm R."/>
            <person name="Pangilinan J."/>
            <person name="Park H.-J."/>
            <person name="Ramirez L."/>
            <person name="Alfaro M."/>
            <person name="Sun H."/>
            <person name="Tritt A."/>
            <person name="Yoshinaga Y."/>
            <person name="Zwiers L.-H."/>
            <person name="Turgeon B."/>
            <person name="Goodwin S."/>
            <person name="Spatafora J."/>
            <person name="Crous P."/>
            <person name="Grigoriev I."/>
        </authorList>
    </citation>
    <scope>NUCLEOTIDE SEQUENCE</scope>
    <source>
        <strain evidence="2">CBS 175.79</strain>
    </source>
</reference>
<feature type="region of interest" description="Disordered" evidence="1">
    <location>
        <begin position="1"/>
        <end position="111"/>
    </location>
</feature>
<accession>A0A6A5Y3Y4</accession>
<keyword evidence="3" id="KW-1185">Reference proteome</keyword>
<feature type="compositionally biased region" description="Polar residues" evidence="1">
    <location>
        <begin position="96"/>
        <end position="108"/>
    </location>
</feature>
<evidence type="ECO:0000313" key="2">
    <source>
        <dbReference type="EMBL" id="KAF2019903.1"/>
    </source>
</evidence>
<dbReference type="OrthoDB" id="5310629at2759"/>
<feature type="compositionally biased region" description="Gly residues" evidence="1">
    <location>
        <begin position="177"/>
        <end position="186"/>
    </location>
</feature>
<dbReference type="RefSeq" id="XP_033388242.1">
    <property type="nucleotide sequence ID" value="XM_033532955.1"/>
</dbReference>
<evidence type="ECO:0000256" key="1">
    <source>
        <dbReference type="SAM" id="MobiDB-lite"/>
    </source>
</evidence>
<organism evidence="2 3">
    <name type="scientific">Aaosphaeria arxii CBS 175.79</name>
    <dbReference type="NCBI Taxonomy" id="1450172"/>
    <lineage>
        <taxon>Eukaryota</taxon>
        <taxon>Fungi</taxon>
        <taxon>Dikarya</taxon>
        <taxon>Ascomycota</taxon>
        <taxon>Pezizomycotina</taxon>
        <taxon>Dothideomycetes</taxon>
        <taxon>Pleosporomycetidae</taxon>
        <taxon>Pleosporales</taxon>
        <taxon>Pleosporales incertae sedis</taxon>
        <taxon>Aaosphaeria</taxon>
    </lineage>
</organism>
<evidence type="ECO:0000313" key="3">
    <source>
        <dbReference type="Proteomes" id="UP000799778"/>
    </source>
</evidence>
<sequence length="186" mass="19183">MADTSNPPQPIISPPTSSTTLPSQTTPTTTTTPDPISPPSTTSTSTTTLPPPPSSFPHKSSAGLISPSLPFISTSTPAINENDPVELDTTTTTTTASNDSKTGTNVSPSLREEDDIAAEFLAEGGEAGDAGRVVREKRAEMIAERARDPSVIVDVPREPTAEEVEAARSGEGVVTPGLGGREFGGR</sequence>
<name>A0A6A5Y3Y4_9PLEO</name>
<gene>
    <name evidence="2" type="ORF">BU24DRAFT_476979</name>
</gene>
<feature type="compositionally biased region" description="Low complexity" evidence="1">
    <location>
        <begin position="14"/>
        <end position="48"/>
    </location>
</feature>
<dbReference type="GeneID" id="54290352"/>
<protein>
    <submittedName>
        <fullName evidence="2">Uncharacterized protein</fullName>
    </submittedName>
</protein>
<dbReference type="Proteomes" id="UP000799778">
    <property type="component" value="Unassembled WGS sequence"/>
</dbReference>
<dbReference type="EMBL" id="ML978067">
    <property type="protein sequence ID" value="KAF2019903.1"/>
    <property type="molecule type" value="Genomic_DNA"/>
</dbReference>
<feature type="region of interest" description="Disordered" evidence="1">
    <location>
        <begin position="162"/>
        <end position="186"/>
    </location>
</feature>
<proteinExistence type="predicted"/>
<dbReference type="AlphaFoldDB" id="A0A6A5Y3Y4"/>